<evidence type="ECO:0000256" key="2">
    <source>
        <dbReference type="ARBA" id="ARBA00022723"/>
    </source>
</evidence>
<evidence type="ECO:0000313" key="8">
    <source>
        <dbReference type="EMBL" id="GEU89370.1"/>
    </source>
</evidence>
<dbReference type="GO" id="GO:0046872">
    <property type="term" value="F:metal ion binding"/>
    <property type="evidence" value="ECO:0007669"/>
    <property type="project" value="UniProtKB-KW"/>
</dbReference>
<feature type="coiled-coil region" evidence="5">
    <location>
        <begin position="491"/>
        <end position="518"/>
    </location>
</feature>
<dbReference type="Gene3D" id="3.30.420.10">
    <property type="entry name" value="Ribonuclease H-like superfamily/Ribonuclease H"/>
    <property type="match status" value="1"/>
</dbReference>
<dbReference type="GO" id="GO:0006508">
    <property type="term" value="P:proteolysis"/>
    <property type="evidence" value="ECO:0007669"/>
    <property type="project" value="UniProtKB-KW"/>
</dbReference>
<feature type="region of interest" description="Disordered" evidence="6">
    <location>
        <begin position="306"/>
        <end position="327"/>
    </location>
</feature>
<gene>
    <name evidence="8" type="ORF">Tci_061348</name>
</gene>
<evidence type="ECO:0000256" key="3">
    <source>
        <dbReference type="ARBA" id="ARBA00022750"/>
    </source>
</evidence>
<proteinExistence type="predicted"/>
<dbReference type="EMBL" id="BKCJ010009950">
    <property type="protein sequence ID" value="GEU89370.1"/>
    <property type="molecule type" value="Genomic_DNA"/>
</dbReference>
<evidence type="ECO:0000256" key="5">
    <source>
        <dbReference type="SAM" id="Coils"/>
    </source>
</evidence>
<keyword evidence="5" id="KW-0175">Coiled coil</keyword>
<dbReference type="Pfam" id="PF22936">
    <property type="entry name" value="Pol_BBD"/>
    <property type="match status" value="1"/>
</dbReference>
<dbReference type="InterPro" id="IPR036397">
    <property type="entry name" value="RNaseH_sf"/>
</dbReference>
<protein>
    <submittedName>
        <fullName evidence="8">Retrovirus-related Pol polyprotein from transposon TNT 1-94</fullName>
    </submittedName>
</protein>
<dbReference type="InterPro" id="IPR039537">
    <property type="entry name" value="Retrotran_Ty1/copia-like"/>
</dbReference>
<comment type="caution">
    <text evidence="8">The sequence shown here is derived from an EMBL/GenBank/DDBJ whole genome shotgun (WGS) entry which is preliminary data.</text>
</comment>
<dbReference type="PANTHER" id="PTHR42648">
    <property type="entry name" value="TRANSPOSASE, PUTATIVE-RELATED"/>
    <property type="match status" value="1"/>
</dbReference>
<dbReference type="Pfam" id="PF07727">
    <property type="entry name" value="RVT_2"/>
    <property type="match status" value="2"/>
</dbReference>
<dbReference type="SUPFAM" id="SSF56672">
    <property type="entry name" value="DNA/RNA polymerases"/>
    <property type="match status" value="1"/>
</dbReference>
<organism evidence="8">
    <name type="scientific">Tanacetum cinerariifolium</name>
    <name type="common">Dalmatian daisy</name>
    <name type="synonym">Chrysanthemum cinerariifolium</name>
    <dbReference type="NCBI Taxonomy" id="118510"/>
    <lineage>
        <taxon>Eukaryota</taxon>
        <taxon>Viridiplantae</taxon>
        <taxon>Streptophyta</taxon>
        <taxon>Embryophyta</taxon>
        <taxon>Tracheophyta</taxon>
        <taxon>Spermatophyta</taxon>
        <taxon>Magnoliopsida</taxon>
        <taxon>eudicotyledons</taxon>
        <taxon>Gunneridae</taxon>
        <taxon>Pentapetalae</taxon>
        <taxon>asterids</taxon>
        <taxon>campanulids</taxon>
        <taxon>Asterales</taxon>
        <taxon>Asteraceae</taxon>
        <taxon>Asteroideae</taxon>
        <taxon>Anthemideae</taxon>
        <taxon>Anthemidinae</taxon>
        <taxon>Tanacetum</taxon>
    </lineage>
</organism>
<dbReference type="InterPro" id="IPR013103">
    <property type="entry name" value="RVT_2"/>
</dbReference>
<dbReference type="PROSITE" id="PS50994">
    <property type="entry name" value="INTEGRASE"/>
    <property type="match status" value="1"/>
</dbReference>
<dbReference type="Pfam" id="PF00665">
    <property type="entry name" value="rve"/>
    <property type="match status" value="1"/>
</dbReference>
<evidence type="ECO:0000256" key="4">
    <source>
        <dbReference type="ARBA" id="ARBA00022801"/>
    </source>
</evidence>
<keyword evidence="1" id="KW-0645">Protease</keyword>
<keyword evidence="4" id="KW-0378">Hydrolase</keyword>
<dbReference type="CDD" id="cd09272">
    <property type="entry name" value="RNase_HI_RT_Ty1"/>
    <property type="match status" value="1"/>
</dbReference>
<feature type="compositionally biased region" description="Low complexity" evidence="6">
    <location>
        <begin position="306"/>
        <end position="316"/>
    </location>
</feature>
<feature type="region of interest" description="Disordered" evidence="6">
    <location>
        <begin position="117"/>
        <end position="139"/>
    </location>
</feature>
<dbReference type="InterPro" id="IPR012337">
    <property type="entry name" value="RNaseH-like_sf"/>
</dbReference>
<dbReference type="GO" id="GO:0015074">
    <property type="term" value="P:DNA integration"/>
    <property type="evidence" value="ECO:0007669"/>
    <property type="project" value="InterPro"/>
</dbReference>
<feature type="coiled-coil region" evidence="5">
    <location>
        <begin position="156"/>
        <end position="216"/>
    </location>
</feature>
<keyword evidence="3" id="KW-0064">Aspartyl protease</keyword>
<dbReference type="InterPro" id="IPR043502">
    <property type="entry name" value="DNA/RNA_pol_sf"/>
</dbReference>
<dbReference type="Pfam" id="PF13976">
    <property type="entry name" value="gag_pre-integrs"/>
    <property type="match status" value="1"/>
</dbReference>
<reference evidence="8" key="1">
    <citation type="journal article" date="2019" name="Sci. Rep.">
        <title>Draft genome of Tanacetum cinerariifolium, the natural source of mosquito coil.</title>
        <authorList>
            <person name="Yamashiro T."/>
            <person name="Shiraishi A."/>
            <person name="Satake H."/>
            <person name="Nakayama K."/>
        </authorList>
    </citation>
    <scope>NUCLEOTIDE SEQUENCE</scope>
</reference>
<dbReference type="InterPro" id="IPR025724">
    <property type="entry name" value="GAG-pre-integrase_dom"/>
</dbReference>
<name>A0A6L2NTA0_TANCI</name>
<dbReference type="InterPro" id="IPR001584">
    <property type="entry name" value="Integrase_cat-core"/>
</dbReference>
<dbReference type="SUPFAM" id="SSF53098">
    <property type="entry name" value="Ribonuclease H-like"/>
    <property type="match status" value="1"/>
</dbReference>
<evidence type="ECO:0000259" key="7">
    <source>
        <dbReference type="PROSITE" id="PS50994"/>
    </source>
</evidence>
<feature type="domain" description="Integrase catalytic" evidence="7">
    <location>
        <begin position="1032"/>
        <end position="1170"/>
    </location>
</feature>
<keyword evidence="2" id="KW-0479">Metal-binding</keyword>
<evidence type="ECO:0000256" key="1">
    <source>
        <dbReference type="ARBA" id="ARBA00022670"/>
    </source>
</evidence>
<evidence type="ECO:0000256" key="6">
    <source>
        <dbReference type="SAM" id="MobiDB-lite"/>
    </source>
</evidence>
<dbReference type="GO" id="GO:0004190">
    <property type="term" value="F:aspartic-type endopeptidase activity"/>
    <property type="evidence" value="ECO:0007669"/>
    <property type="project" value="UniProtKB-KW"/>
</dbReference>
<sequence>MDTNIVLCMWLFRHKYLADGTLNRYKTRLVVNGSTQLKGIDVDETFSPVVKPGTIRTVLSLATSRHWLVHQLDVKNAFLHGDLSKTVYMHQPSRFQDFEHPDYTSNALHNAIMEAGSKDHPPMLAPDKDVPVTEGNSETTTERYMENYKNVSQDIRDQLNAEAEAVKIILTRIENNIYSISQELKTVSYHKLYDILKQHQNEVNEIRVERLAHTANPLALVAQQQPVYHPQNHPILYTQNSLTRSQQAATKNRGKAIGNSTLPTYDQEPSMVAEDDEMSKDKEIDKLMALISLSFKKIYKPTNNNLRTSSNTSRVNQDNFPRINRGTGYDNQRIVNVAGARENIARECQKPKRAKDAAYHKEKMLLCKEEEAGFQLNAEQADWRDDTNDKPKDQELEAHYMYMAQIQEVTPDPADNSGPIFDTKPLQNVQNNDNYNVFAIESEHPEQSKSVHNTYPIEQDEHNVIIDSLDMSYGREQIDQNDEDADLANERNLLASLIEKLKCEIDDSKNRNKFLETSNKALVDKLKELDRYNDARYASKEMFAHQETISKMSQQKEAQIKFYKTREDKEIDKVIALENKAKVLDNIVYKTGQSVQTINMLNSKCRTSFAKPEFLKKAQSANPRMYDIGCYNDNLALMLAPESDEVIRLKKESRSKLSDLIRLFDYEKLNNLYDLFVPQQESRMHRDIFQKGKPTISLDSLEKKDCLKSKSVTKNNVSNAFSKPVTAQILPPNKKSILKNTNVLAPGMYKLHTEPTQTRTTQLPHDIRKTNKRVSFSTGVIPPTSVSRPPLKSNQLADRVMLNNSQGKKQEVEDHRRNVKFSKNKTSITACNDSLNAKTSNVNFLVEIIPFIIDSGCSKHMTGNLKLLTNFVEKFLGTVKFRNDQIALILGYGDLVQGTVTIKMVYYVEGLNHNLFSVGQFCDADLEVAFLKSTWYIRDLKRNDLLTGSRGTDLYSITLQDTSSPNLICLMAKATSSQAWLWHRCLSHLNFDTINLLSKNDIVIGLPKLKFIKDHLCSSCELGKAKRNSFLKRTTPSSKRRLQLLHMDLCGPIRVESINGKKYFLVIVDDYSRYTWTHFLRSKYETPEVLIDFLRLVQRGLHAQVRINQTDKGTKFLNKNLHAYFAAERIQHQTSVARTPEQNGVVEIRNRTLVEAARTMLSAAKVPLQENVPHADGTVTTSNELDLPFSLMFNELLNGSTQVVLKSFTVTTGDARNQFADDEFINIFCTSVQDRGETSSHHVDPSNMHTFYQRHPSEHRWTKDHSLEQVIGNPSQSVRTRRQLESDGEMCMFALTFDRLDVWELVDRPIYKNVINMKWLWKNKRDEENTIIRNKSRLVAKGYAQNEGVDFEESFALVARLEAVQLFIAYAAHKSFTVYHMDVKPAFLYDPLKEKVYINQPDGFADPYHPDKVYHLKKALYGLKQAPRAWYDELSKFLVSKGFSKCSIDLTLFISKHGEDILLVQIYVDGIIFGIQIHQSSRGIFINLAKYAQEILMKHGMTSCDSIGTPMATKHLDADLSGTPIDQMKYQSIVGALMYLTASRPDIVHATCYCARYQAKPTEKHLTAVKRIFRYLKDTINMGLWYPKDTGFELTAFSDSDHADCLDSQAEYVSLSTCCAQVLWLRTQLTDYGFHFYKIPTYYDSKAAIAISCNPVQHSCTRHIDVRYHFIKEKVEKGIIELFFVRTEYQLADLFTKALSEDRFKYLVRRLGMRCLTPEELKVLAVESA</sequence>
<feature type="compositionally biased region" description="Basic and acidic residues" evidence="6">
    <location>
        <begin position="117"/>
        <end position="131"/>
    </location>
</feature>
<dbReference type="InterPro" id="IPR054722">
    <property type="entry name" value="PolX-like_BBD"/>
</dbReference>
<dbReference type="GO" id="GO:0003676">
    <property type="term" value="F:nucleic acid binding"/>
    <property type="evidence" value="ECO:0007669"/>
    <property type="project" value="InterPro"/>
</dbReference>
<accession>A0A6L2NTA0</accession>
<dbReference type="PANTHER" id="PTHR42648:SF21">
    <property type="entry name" value="CYSTEINE-RICH RLK (RECEPTOR-LIKE PROTEIN KINASE) 8"/>
    <property type="match status" value="1"/>
</dbReference>